<keyword evidence="2 9" id="KW-0732">Signal</keyword>
<dbReference type="GO" id="GO:0005975">
    <property type="term" value="P:carbohydrate metabolic process"/>
    <property type="evidence" value="ECO:0007669"/>
    <property type="project" value="InterPro"/>
</dbReference>
<feature type="chain" id="PRO_5041466617" description="Beta-galactosidase" evidence="9">
    <location>
        <begin position="18"/>
        <end position="837"/>
    </location>
</feature>
<evidence type="ECO:0000313" key="11">
    <source>
        <dbReference type="EMBL" id="KAK0400066.1"/>
    </source>
</evidence>
<dbReference type="InterPro" id="IPR006578">
    <property type="entry name" value="MADF-dom"/>
</dbReference>
<dbReference type="SMART" id="SM00595">
    <property type="entry name" value="MADF"/>
    <property type="match status" value="1"/>
</dbReference>
<comment type="similarity">
    <text evidence="1 7">Belongs to the glycosyl hydrolase 35 family.</text>
</comment>
<dbReference type="InterPro" id="IPR001944">
    <property type="entry name" value="Glycoside_Hdrlase_35"/>
</dbReference>
<feature type="signal peptide" evidence="9">
    <location>
        <begin position="1"/>
        <end position="17"/>
    </location>
</feature>
<dbReference type="FunFam" id="3.20.20.80:FF:000017">
    <property type="entry name" value="Beta-galactosidase"/>
    <property type="match status" value="1"/>
</dbReference>
<keyword evidence="5 6" id="KW-0326">Glycosidase</keyword>
<evidence type="ECO:0000259" key="10">
    <source>
        <dbReference type="PROSITE" id="PS51029"/>
    </source>
</evidence>
<dbReference type="AlphaFoldDB" id="A0AA39LJI9"/>
<evidence type="ECO:0000256" key="6">
    <source>
        <dbReference type="RuleBase" id="RU000675"/>
    </source>
</evidence>
<keyword evidence="12" id="KW-1185">Reference proteome</keyword>
<accession>A0AA39LJI9</accession>
<dbReference type="Gene3D" id="3.20.20.80">
    <property type="entry name" value="Glycosidases"/>
    <property type="match status" value="1"/>
</dbReference>
<feature type="compositionally biased region" description="Polar residues" evidence="8">
    <location>
        <begin position="798"/>
        <end position="808"/>
    </location>
</feature>
<keyword evidence="3 6" id="KW-0378">Hydrolase</keyword>
<dbReference type="PRINTS" id="PR00742">
    <property type="entry name" value="GLHYDRLASE35"/>
</dbReference>
<dbReference type="EC" id="3.2.1.23" evidence="6"/>
<dbReference type="Pfam" id="PF21317">
    <property type="entry name" value="BetaGal_ABD_1"/>
    <property type="match status" value="1"/>
</dbReference>
<dbReference type="Pfam" id="PF10545">
    <property type="entry name" value="MADF_DNA_bdg"/>
    <property type="match status" value="1"/>
</dbReference>
<dbReference type="PROSITE" id="PS51029">
    <property type="entry name" value="MADF"/>
    <property type="match status" value="1"/>
</dbReference>
<evidence type="ECO:0000256" key="9">
    <source>
        <dbReference type="SAM" id="SignalP"/>
    </source>
</evidence>
<feature type="region of interest" description="Disordered" evidence="8">
    <location>
        <begin position="731"/>
        <end position="754"/>
    </location>
</feature>
<sequence length="837" mass="95929">MFATLLAFLSFCAAVRGHHVPRGSAFTFKDQQFFLNDQPFRYISGSIHYFRIPPELWNDRLQRIRAAGLNAVQFYVPWNFHEERPGVFNFKDDRNVSQFIELAQTNDLYVLIRVGPYSCGEWENGGLPWWLLKDKDIRMRTNDTRFLSATDRFFSGLFPQIEPHLIRNGGPILMVQIENEYGSFEACDRTYMRWLQERTAKGLGSDVMLYTTDGPDRRMLRCGSIPGAIPTVDFGISTKIAIDRYFYLQNFFYSGVPRVNSEFYPGWFVMWGQQKNEVPTVEWIMNNTEYMYSVGASFNYYMMHGGTNFGYWNGAEVSSAVITSYDYSSPITEAGDITANYLAIRNWITTIPDWPNKPLAVPQNSTKKAYGKIKVTKLGTLSKLKKAVSNGCKHSKYPMTFEELDVPYGFVLYETKLKVAGSVLKVDVLKDHGYVMLDGEYMGTLVDVFGSFKRHSISMPKDAEPGMALSIMVENRGRQTYETINDFKGIISNVTLNGQVIDDWEQCGIDINEKSFKKLKILTEDARPARGPNVYVGTFETDVQQDTFLDPRQWRKGQLFINGYNVGRYWPAAGPQITLYVPGSYLRPVNSIVILELLGTDTCRGSQCEINFIDKPLFNFTTADPNIIKSDRLYKIYENKFKGFRYTLVNSQSHMEETISNDVKSHIIALVKSRENLWKVKTRSYKIDNKKAEDYQEVADEVNKLHGLSITGDQVRGVFKNLRDTYSRRIRNAKKDMKTTGSGAENRKTSKAEAQKEEAFPFLQEMEFLNENTNELDTPRRILGGESQDLHVAVAQSPPENTISSTMDIESEERHPEHEEVGHQARKRRKQLTHVEG</sequence>
<evidence type="ECO:0000256" key="2">
    <source>
        <dbReference type="ARBA" id="ARBA00022729"/>
    </source>
</evidence>
<evidence type="ECO:0000256" key="8">
    <source>
        <dbReference type="SAM" id="MobiDB-lite"/>
    </source>
</evidence>
<proteinExistence type="inferred from homology"/>
<dbReference type="PROSITE" id="PS01182">
    <property type="entry name" value="GLYCOSYL_HYDROL_F35"/>
    <property type="match status" value="1"/>
</dbReference>
<dbReference type="SUPFAM" id="SSF51445">
    <property type="entry name" value="(Trans)glycosidases"/>
    <property type="match status" value="1"/>
</dbReference>
<keyword evidence="4" id="KW-0325">Glycoprotein</keyword>
<dbReference type="GO" id="GO:0004565">
    <property type="term" value="F:beta-galactosidase activity"/>
    <property type="evidence" value="ECO:0007669"/>
    <property type="project" value="UniProtKB-EC"/>
</dbReference>
<feature type="domain" description="MADF" evidence="10">
    <location>
        <begin position="666"/>
        <end position="774"/>
    </location>
</feature>
<evidence type="ECO:0000256" key="4">
    <source>
        <dbReference type="ARBA" id="ARBA00023180"/>
    </source>
</evidence>
<dbReference type="InterPro" id="IPR019801">
    <property type="entry name" value="Glyco_hydro_35_CS"/>
</dbReference>
<dbReference type="InterPro" id="IPR048912">
    <property type="entry name" value="BetaGal1-like_ABD1"/>
</dbReference>
<comment type="caution">
    <text evidence="11">The sequence shown here is derived from an EMBL/GenBank/DDBJ whole genome shotgun (WGS) entry which is preliminary data.</text>
</comment>
<comment type="catalytic activity">
    <reaction evidence="6">
        <text>Hydrolysis of terminal non-reducing beta-D-galactose residues in beta-D-galactosides.</text>
        <dbReference type="EC" id="3.2.1.23"/>
    </reaction>
</comment>
<name>A0AA39LJI9_9BILA</name>
<dbReference type="SUPFAM" id="SSF49785">
    <property type="entry name" value="Galactose-binding domain-like"/>
    <property type="match status" value="1"/>
</dbReference>
<evidence type="ECO:0000256" key="1">
    <source>
        <dbReference type="ARBA" id="ARBA00009809"/>
    </source>
</evidence>
<feature type="compositionally biased region" description="Basic and acidic residues" evidence="8">
    <location>
        <begin position="812"/>
        <end position="823"/>
    </location>
</feature>
<dbReference type="Pfam" id="PF01301">
    <property type="entry name" value="Glyco_hydro_35"/>
    <property type="match status" value="1"/>
</dbReference>
<dbReference type="Pfam" id="PF21467">
    <property type="entry name" value="BetaGal_gal-bd"/>
    <property type="match status" value="1"/>
</dbReference>
<dbReference type="Gene3D" id="2.60.120.260">
    <property type="entry name" value="Galactose-binding domain-like"/>
    <property type="match status" value="2"/>
</dbReference>
<dbReference type="InterPro" id="IPR031330">
    <property type="entry name" value="Gly_Hdrlase_35_cat"/>
</dbReference>
<dbReference type="InterPro" id="IPR017853">
    <property type="entry name" value="GH"/>
</dbReference>
<feature type="compositionally biased region" description="Basic residues" evidence="8">
    <location>
        <begin position="824"/>
        <end position="837"/>
    </location>
</feature>
<evidence type="ECO:0000256" key="7">
    <source>
        <dbReference type="RuleBase" id="RU003679"/>
    </source>
</evidence>
<feature type="compositionally biased region" description="Basic and acidic residues" evidence="8">
    <location>
        <begin position="745"/>
        <end position="754"/>
    </location>
</feature>
<dbReference type="EMBL" id="JAUCMV010000005">
    <property type="protein sequence ID" value="KAK0400066.1"/>
    <property type="molecule type" value="Genomic_DNA"/>
</dbReference>
<evidence type="ECO:0000313" key="12">
    <source>
        <dbReference type="Proteomes" id="UP001175271"/>
    </source>
</evidence>
<reference evidence="11" key="1">
    <citation type="submission" date="2023-06" db="EMBL/GenBank/DDBJ databases">
        <title>Genomic analysis of the entomopathogenic nematode Steinernema hermaphroditum.</title>
        <authorList>
            <person name="Schwarz E.M."/>
            <person name="Heppert J.K."/>
            <person name="Baniya A."/>
            <person name="Schwartz H.T."/>
            <person name="Tan C.-H."/>
            <person name="Antoshechkin I."/>
            <person name="Sternberg P.W."/>
            <person name="Goodrich-Blair H."/>
            <person name="Dillman A.R."/>
        </authorList>
    </citation>
    <scope>NUCLEOTIDE SEQUENCE</scope>
    <source>
        <strain evidence="11">PS9179</strain>
        <tissue evidence="11">Whole animal</tissue>
    </source>
</reference>
<dbReference type="InterPro" id="IPR008979">
    <property type="entry name" value="Galactose-bd-like_sf"/>
</dbReference>
<protein>
    <recommendedName>
        <fullName evidence="6">Beta-galactosidase</fullName>
        <ecNumber evidence="6">3.2.1.23</ecNumber>
    </recommendedName>
</protein>
<gene>
    <name evidence="11" type="ORF">QR680_003338</name>
</gene>
<evidence type="ECO:0000256" key="3">
    <source>
        <dbReference type="ARBA" id="ARBA00022801"/>
    </source>
</evidence>
<dbReference type="InterPro" id="IPR048913">
    <property type="entry name" value="BetaGal_gal-bd"/>
</dbReference>
<feature type="region of interest" description="Disordered" evidence="8">
    <location>
        <begin position="793"/>
        <end position="837"/>
    </location>
</feature>
<dbReference type="PANTHER" id="PTHR23421">
    <property type="entry name" value="BETA-GALACTOSIDASE RELATED"/>
    <property type="match status" value="1"/>
</dbReference>
<dbReference type="Proteomes" id="UP001175271">
    <property type="component" value="Unassembled WGS sequence"/>
</dbReference>
<organism evidence="11 12">
    <name type="scientific">Steinernema hermaphroditum</name>
    <dbReference type="NCBI Taxonomy" id="289476"/>
    <lineage>
        <taxon>Eukaryota</taxon>
        <taxon>Metazoa</taxon>
        <taxon>Ecdysozoa</taxon>
        <taxon>Nematoda</taxon>
        <taxon>Chromadorea</taxon>
        <taxon>Rhabditida</taxon>
        <taxon>Tylenchina</taxon>
        <taxon>Panagrolaimomorpha</taxon>
        <taxon>Strongyloidoidea</taxon>
        <taxon>Steinernematidae</taxon>
        <taxon>Steinernema</taxon>
    </lineage>
</organism>
<evidence type="ECO:0000256" key="5">
    <source>
        <dbReference type="ARBA" id="ARBA00023295"/>
    </source>
</evidence>